<dbReference type="FunFam" id="2.160.10.10:FF:000025">
    <property type="entry name" value="Hexapeptide-repeat containing-acetyltransferase"/>
    <property type="match status" value="1"/>
</dbReference>
<dbReference type="InterPro" id="IPR011004">
    <property type="entry name" value="Trimer_LpxA-like_sf"/>
</dbReference>
<reference evidence="7 8" key="1">
    <citation type="journal article" date="2017" name="Front. Microbiol.">
        <title>New Insights into the Diversity of the Genus Faecalibacterium.</title>
        <authorList>
            <person name="Benevides L."/>
            <person name="Burman S."/>
            <person name="Martin R."/>
            <person name="Robert V."/>
            <person name="Thomas M."/>
            <person name="Miquel S."/>
            <person name="Chain F."/>
            <person name="Sokol H."/>
            <person name="Bermudez-Humaran L.G."/>
            <person name="Morrison M."/>
            <person name="Langella P."/>
            <person name="Azevedo V.A."/>
            <person name="Chatel J.M."/>
            <person name="Soares S."/>
        </authorList>
    </citation>
    <scope>NUCLEOTIDE SEQUENCE [LARGE SCALE GENOMIC DNA]</scope>
    <source>
        <strain evidence="7 8">AHMP21</strain>
    </source>
</reference>
<dbReference type="InterPro" id="IPR001451">
    <property type="entry name" value="Hexapep"/>
</dbReference>
<dbReference type="InterPro" id="IPR039369">
    <property type="entry name" value="LacA-like"/>
</dbReference>
<evidence type="ECO:0000259" key="6">
    <source>
        <dbReference type="SMART" id="SM01266"/>
    </source>
</evidence>
<evidence type="ECO:0000313" key="7">
    <source>
        <dbReference type="EMBL" id="PDX85941.1"/>
    </source>
</evidence>
<dbReference type="PROSITE" id="PS00101">
    <property type="entry name" value="HEXAPEP_TRANSFERASES"/>
    <property type="match status" value="1"/>
</dbReference>
<proteinExistence type="inferred from homology"/>
<dbReference type="SMART" id="SM01266">
    <property type="entry name" value="Mac"/>
    <property type="match status" value="1"/>
</dbReference>
<organism evidence="7 8">
    <name type="scientific">Faecalibacterium prausnitzii</name>
    <dbReference type="NCBI Taxonomy" id="853"/>
    <lineage>
        <taxon>Bacteria</taxon>
        <taxon>Bacillati</taxon>
        <taxon>Bacillota</taxon>
        <taxon>Clostridia</taxon>
        <taxon>Eubacteriales</taxon>
        <taxon>Oscillospiraceae</taxon>
        <taxon>Faecalibacterium</taxon>
    </lineage>
</organism>
<dbReference type="Pfam" id="PF12464">
    <property type="entry name" value="Mac"/>
    <property type="match status" value="1"/>
</dbReference>
<dbReference type="Pfam" id="PF00132">
    <property type="entry name" value="Hexapep"/>
    <property type="match status" value="1"/>
</dbReference>
<name>A0A2A7B3Q0_9FIRM</name>
<dbReference type="Gene3D" id="2.160.10.10">
    <property type="entry name" value="Hexapeptide repeat proteins"/>
    <property type="match status" value="1"/>
</dbReference>
<evidence type="ECO:0000313" key="8">
    <source>
        <dbReference type="Proteomes" id="UP000220904"/>
    </source>
</evidence>
<protein>
    <recommendedName>
        <fullName evidence="5">Acetyltransferase</fullName>
        <ecNumber evidence="5">2.3.1.-</ecNumber>
    </recommendedName>
</protein>
<comment type="caution">
    <text evidence="7">The sequence shown here is derived from an EMBL/GenBank/DDBJ whole genome shotgun (WGS) entry which is preliminary data.</text>
</comment>
<dbReference type="EMBL" id="NOUV01000019">
    <property type="protein sequence ID" value="PDX85941.1"/>
    <property type="molecule type" value="Genomic_DNA"/>
</dbReference>
<dbReference type="SUPFAM" id="SSF51161">
    <property type="entry name" value="Trimeric LpxA-like enzymes"/>
    <property type="match status" value="1"/>
</dbReference>
<dbReference type="InterPro" id="IPR024688">
    <property type="entry name" value="Mac_dom"/>
</dbReference>
<gene>
    <name evidence="7" type="ORF">CHR60_13060</name>
</gene>
<keyword evidence="2 5" id="KW-0808">Transferase</keyword>
<evidence type="ECO:0000256" key="2">
    <source>
        <dbReference type="ARBA" id="ARBA00022679"/>
    </source>
</evidence>
<dbReference type="PANTHER" id="PTHR43017:SF1">
    <property type="entry name" value="ACETYLTRANSFERASE YJL218W-RELATED"/>
    <property type="match status" value="1"/>
</dbReference>
<evidence type="ECO:0000256" key="3">
    <source>
        <dbReference type="ARBA" id="ARBA00022737"/>
    </source>
</evidence>
<keyword evidence="4 5" id="KW-0012">Acyltransferase</keyword>
<sequence length="203" mass="22801">MPIKNAIHSQQVYDPTDESIMAEQELCMERLYDYNHTRPSEHAKREQLLKEMLAECGAGCWIEPPFHANWGGKHVHMGDYVYANFGLTCVDDTHIHIGEHTMIGPNCVLATANHPILPELREKAYQYNLPIRIGRNCWLGAGVIVVPGVTIGDNTVIGAGSVVTKDIPANVVAVGNPCRVLRPISEHDKEYFYRDRKINWGNL</sequence>
<feature type="domain" description="Maltose/galactoside acetyltransferase" evidence="6">
    <location>
        <begin position="4"/>
        <end position="58"/>
    </location>
</feature>
<comment type="similarity">
    <text evidence="1 5">Belongs to the transferase hexapeptide repeat family.</text>
</comment>
<accession>A0A2A7B3Q0</accession>
<dbReference type="GO" id="GO:0008870">
    <property type="term" value="F:galactoside O-acetyltransferase activity"/>
    <property type="evidence" value="ECO:0007669"/>
    <property type="project" value="TreeGrafter"/>
</dbReference>
<dbReference type="InterPro" id="IPR018357">
    <property type="entry name" value="Hexapep_transf_CS"/>
</dbReference>
<evidence type="ECO:0000256" key="5">
    <source>
        <dbReference type="RuleBase" id="RU367021"/>
    </source>
</evidence>
<dbReference type="RefSeq" id="WP_097793383.1">
    <property type="nucleotide sequence ID" value="NZ_NOUV01000019.1"/>
</dbReference>
<keyword evidence="3" id="KW-0677">Repeat</keyword>
<dbReference type="OrthoDB" id="9801697at2"/>
<dbReference type="CDD" id="cd03357">
    <property type="entry name" value="LbH_MAT_GAT"/>
    <property type="match status" value="1"/>
</dbReference>
<evidence type="ECO:0000256" key="4">
    <source>
        <dbReference type="ARBA" id="ARBA00023315"/>
    </source>
</evidence>
<evidence type="ECO:0000256" key="1">
    <source>
        <dbReference type="ARBA" id="ARBA00007274"/>
    </source>
</evidence>
<dbReference type="Proteomes" id="UP000220904">
    <property type="component" value="Unassembled WGS sequence"/>
</dbReference>
<dbReference type="EC" id="2.3.1.-" evidence="5"/>
<dbReference type="AlphaFoldDB" id="A0A2A7B3Q0"/>
<dbReference type="PANTHER" id="PTHR43017">
    <property type="entry name" value="GALACTOSIDE O-ACETYLTRANSFERASE"/>
    <property type="match status" value="1"/>
</dbReference>